<evidence type="ECO:0000256" key="10">
    <source>
        <dbReference type="ARBA" id="ARBA00023212"/>
    </source>
</evidence>
<keyword evidence="5" id="KW-0963">Cytoplasm</keyword>
<feature type="region of interest" description="Disordered" evidence="14">
    <location>
        <begin position="198"/>
        <end position="227"/>
    </location>
</feature>
<dbReference type="InterPro" id="IPR042091">
    <property type="entry name" value="Ska2_N"/>
</dbReference>
<evidence type="ECO:0000256" key="12">
    <source>
        <dbReference type="ARBA" id="ARBA00023328"/>
    </source>
</evidence>
<keyword evidence="9" id="KW-0995">Kinetochore</keyword>
<sequence length="227" mass="25325">MEQTVDTLEAMFQKANSDLNYLSRKIEFEFEQGNQENKGNPVKMLQKITDIKKEYANLVKEVAAIQEAQKEAVDFIKTQLVTLCELVQKAAEKSQEEVSLSCYNRSIVIGVKKSLDEVSQSCYNRSIVIGVKKSQDEVSQSCYNRSIVIGVKKSQDKVSHSYYNRSVVIGLKKSQEKDGKKPEEMDKLVEILGIKLPPGLNESTASAVTDNSEPGTSDIDDNTFTLG</sequence>
<protein>
    <recommendedName>
        <fullName evidence="13">Protein FAM33A</fullName>
    </recommendedName>
</protein>
<dbReference type="InterPro" id="IPR026762">
    <property type="entry name" value="Ska2"/>
</dbReference>
<evidence type="ECO:0000313" key="17">
    <source>
        <dbReference type="Proteomes" id="UP001217089"/>
    </source>
</evidence>
<organism evidence="16 17">
    <name type="scientific">Tegillarca granosa</name>
    <name type="common">Malaysian cockle</name>
    <name type="synonym">Anadara granosa</name>
    <dbReference type="NCBI Taxonomy" id="220873"/>
    <lineage>
        <taxon>Eukaryota</taxon>
        <taxon>Metazoa</taxon>
        <taxon>Spiralia</taxon>
        <taxon>Lophotrochozoa</taxon>
        <taxon>Mollusca</taxon>
        <taxon>Bivalvia</taxon>
        <taxon>Autobranchia</taxon>
        <taxon>Pteriomorphia</taxon>
        <taxon>Arcoida</taxon>
        <taxon>Arcoidea</taxon>
        <taxon>Arcidae</taxon>
        <taxon>Tegillarca</taxon>
    </lineage>
</organism>
<evidence type="ECO:0000256" key="4">
    <source>
        <dbReference type="ARBA" id="ARBA00022454"/>
    </source>
</evidence>
<evidence type="ECO:0000256" key="9">
    <source>
        <dbReference type="ARBA" id="ARBA00022838"/>
    </source>
</evidence>
<keyword evidence="8" id="KW-0498">Mitosis</keyword>
<evidence type="ECO:0000256" key="6">
    <source>
        <dbReference type="ARBA" id="ARBA00022618"/>
    </source>
</evidence>
<evidence type="ECO:0000256" key="7">
    <source>
        <dbReference type="ARBA" id="ARBA00022701"/>
    </source>
</evidence>
<dbReference type="Pfam" id="PF16740">
    <property type="entry name" value="SKA2"/>
    <property type="match status" value="1"/>
</dbReference>
<gene>
    <name evidence="16" type="ORF">KUTeg_009763</name>
</gene>
<dbReference type="Gene3D" id="6.10.250.1380">
    <property type="match status" value="1"/>
</dbReference>
<evidence type="ECO:0000256" key="3">
    <source>
        <dbReference type="ARBA" id="ARBA00010684"/>
    </source>
</evidence>
<comment type="similarity">
    <text evidence="3">Belongs to the SKA2 family.</text>
</comment>
<evidence type="ECO:0000256" key="2">
    <source>
        <dbReference type="ARBA" id="ARBA00004629"/>
    </source>
</evidence>
<keyword evidence="6" id="KW-0132">Cell division</keyword>
<evidence type="ECO:0000256" key="14">
    <source>
        <dbReference type="SAM" id="MobiDB-lite"/>
    </source>
</evidence>
<feature type="compositionally biased region" description="Polar residues" evidence="14">
    <location>
        <begin position="201"/>
        <end position="215"/>
    </location>
</feature>
<evidence type="ECO:0000256" key="1">
    <source>
        <dbReference type="ARBA" id="ARBA00004186"/>
    </source>
</evidence>
<reference evidence="16 17" key="1">
    <citation type="submission" date="2022-12" db="EMBL/GenBank/DDBJ databases">
        <title>Chromosome-level genome of Tegillarca granosa.</title>
        <authorList>
            <person name="Kim J."/>
        </authorList>
    </citation>
    <scope>NUCLEOTIDE SEQUENCE [LARGE SCALE GENOMIC DNA]</scope>
    <source>
        <strain evidence="16">Teg-2019</strain>
        <tissue evidence="16">Adductor muscle</tissue>
    </source>
</reference>
<proteinExistence type="inferred from homology"/>
<evidence type="ECO:0000256" key="13">
    <source>
        <dbReference type="ARBA" id="ARBA00029651"/>
    </source>
</evidence>
<feature type="domain" description="Ska2 N-terminal" evidence="15">
    <location>
        <begin position="2"/>
        <end position="94"/>
    </location>
</feature>
<keyword evidence="7" id="KW-0493">Microtubule</keyword>
<dbReference type="Proteomes" id="UP001217089">
    <property type="component" value="Unassembled WGS sequence"/>
</dbReference>
<comment type="subcellular location">
    <subcellularLocation>
        <location evidence="2">Chromosome</location>
        <location evidence="2">Centromere</location>
        <location evidence="2">Kinetochore</location>
    </subcellularLocation>
    <subcellularLocation>
        <location evidence="1">Cytoplasm</location>
        <location evidence="1">Cytoskeleton</location>
        <location evidence="1">Spindle</location>
    </subcellularLocation>
</comment>
<name>A0ABQ9F9X2_TEGGR</name>
<evidence type="ECO:0000259" key="15">
    <source>
        <dbReference type="Pfam" id="PF16740"/>
    </source>
</evidence>
<evidence type="ECO:0000256" key="5">
    <source>
        <dbReference type="ARBA" id="ARBA00022490"/>
    </source>
</evidence>
<dbReference type="EMBL" id="JARBDR010000440">
    <property type="protein sequence ID" value="KAJ8312390.1"/>
    <property type="molecule type" value="Genomic_DNA"/>
</dbReference>
<keyword evidence="12" id="KW-0137">Centromere</keyword>
<keyword evidence="10" id="KW-0206">Cytoskeleton</keyword>
<keyword evidence="17" id="KW-1185">Reference proteome</keyword>
<evidence type="ECO:0000256" key="11">
    <source>
        <dbReference type="ARBA" id="ARBA00023306"/>
    </source>
</evidence>
<accession>A0ABQ9F9X2</accession>
<evidence type="ECO:0000256" key="8">
    <source>
        <dbReference type="ARBA" id="ARBA00022776"/>
    </source>
</evidence>
<keyword evidence="11" id="KW-0131">Cell cycle</keyword>
<dbReference type="PANTHER" id="PTHR32017:SF3">
    <property type="entry name" value="SPINDLE AND KINETOCHORE-ASSOCIATED PROTEIN 2"/>
    <property type="match status" value="1"/>
</dbReference>
<keyword evidence="4" id="KW-0158">Chromosome</keyword>
<evidence type="ECO:0000313" key="16">
    <source>
        <dbReference type="EMBL" id="KAJ8312390.1"/>
    </source>
</evidence>
<comment type="caution">
    <text evidence="16">The sequence shown here is derived from an EMBL/GenBank/DDBJ whole genome shotgun (WGS) entry which is preliminary data.</text>
</comment>
<dbReference type="PANTHER" id="PTHR32017">
    <property type="entry name" value="SPINDLE AND KINETOCHORE-ASSOCIATED PROTEIN 2"/>
    <property type="match status" value="1"/>
</dbReference>